<dbReference type="Gene3D" id="1.10.287.90">
    <property type="match status" value="1"/>
</dbReference>
<keyword evidence="5 13" id="KW-0812">Transmembrane</keyword>
<evidence type="ECO:0000256" key="11">
    <source>
        <dbReference type="ARBA" id="ARBA00023136"/>
    </source>
</evidence>
<dbReference type="PRINTS" id="PR01166">
    <property type="entry name" value="CYCOXIDASEII"/>
</dbReference>
<dbReference type="PANTHER" id="PTHR22888:SF9">
    <property type="entry name" value="CYTOCHROME C OXIDASE SUBUNIT 2"/>
    <property type="match status" value="1"/>
</dbReference>
<protein>
    <recommendedName>
        <fullName evidence="14">Cytochrome c oxidase subunit 2</fullName>
        <ecNumber evidence="14">7.1.1.9</ecNumber>
    </recommendedName>
</protein>
<sequence length="254" mass="29405">MRRTSLLTLLMAGFSFAQPLAEPAHLWDNMYYIWLFISVVIYLVVFIPGAYFLIKYRYRKGVNEEAQHVKENPALEVLWTIIPVIIVIYLATQSFAFYKTQRTAPANSFEIKVTGFMWGWQFQYPNGKQVISFFNMVEDPETKSYLPMDKIPDTAKAYIPAGVPIKVLLTSQDVIHSFYVQPAKATEDAVPGRITHMWFKINQPGEYWVFCREYCGTKHSKMAAVLKVVPKEEFEKWYGQPIDSANKVSLNKNF</sequence>
<dbReference type="InterPro" id="IPR045187">
    <property type="entry name" value="CcO_II"/>
</dbReference>
<dbReference type="AlphaFoldDB" id="A0A7C5X230"/>
<feature type="chain" id="PRO_5027892250" description="Cytochrome c oxidase subunit 2" evidence="16">
    <location>
        <begin position="18"/>
        <end position="254"/>
    </location>
</feature>
<feature type="domain" description="Cytochrome oxidase subunit II transmembrane region profile" evidence="18">
    <location>
        <begin position="8"/>
        <end position="105"/>
    </location>
</feature>
<keyword evidence="9 15" id="KW-1133">Transmembrane helix</keyword>
<evidence type="ECO:0000256" key="5">
    <source>
        <dbReference type="ARBA" id="ARBA00022692"/>
    </source>
</evidence>
<evidence type="ECO:0000256" key="1">
    <source>
        <dbReference type="ARBA" id="ARBA00004141"/>
    </source>
</evidence>
<comment type="catalytic activity">
    <reaction evidence="14">
        <text>4 Fe(II)-[cytochrome c] + O2 + 8 H(+)(in) = 4 Fe(III)-[cytochrome c] + 2 H2O + 4 H(+)(out)</text>
        <dbReference type="Rhea" id="RHEA:11436"/>
        <dbReference type="Rhea" id="RHEA-COMP:10350"/>
        <dbReference type="Rhea" id="RHEA-COMP:14399"/>
        <dbReference type="ChEBI" id="CHEBI:15377"/>
        <dbReference type="ChEBI" id="CHEBI:15378"/>
        <dbReference type="ChEBI" id="CHEBI:15379"/>
        <dbReference type="ChEBI" id="CHEBI:29033"/>
        <dbReference type="ChEBI" id="CHEBI:29034"/>
        <dbReference type="EC" id="7.1.1.9"/>
    </reaction>
</comment>
<keyword evidence="16" id="KW-0732">Signal</keyword>
<dbReference type="PROSITE" id="PS00078">
    <property type="entry name" value="COX2"/>
    <property type="match status" value="1"/>
</dbReference>
<dbReference type="GO" id="GO:0005886">
    <property type="term" value="C:plasma membrane"/>
    <property type="evidence" value="ECO:0007669"/>
    <property type="project" value="UniProtKB-SubCell"/>
</dbReference>
<keyword evidence="6 14" id="KW-0479">Metal-binding</keyword>
<dbReference type="InterPro" id="IPR011759">
    <property type="entry name" value="Cyt_c_oxidase_su2_TM_dom"/>
</dbReference>
<keyword evidence="11 15" id="KW-0472">Membrane</keyword>
<evidence type="ECO:0000256" key="12">
    <source>
        <dbReference type="ARBA" id="ARBA00024688"/>
    </source>
</evidence>
<evidence type="ECO:0000256" key="3">
    <source>
        <dbReference type="ARBA" id="ARBA00022448"/>
    </source>
</evidence>
<dbReference type="Pfam" id="PF02790">
    <property type="entry name" value="COX2_TM"/>
    <property type="match status" value="1"/>
</dbReference>
<evidence type="ECO:0000256" key="15">
    <source>
        <dbReference type="SAM" id="Phobius"/>
    </source>
</evidence>
<dbReference type="GO" id="GO:0005507">
    <property type="term" value="F:copper ion binding"/>
    <property type="evidence" value="ECO:0007669"/>
    <property type="project" value="InterPro"/>
</dbReference>
<evidence type="ECO:0000259" key="17">
    <source>
        <dbReference type="PROSITE" id="PS50857"/>
    </source>
</evidence>
<dbReference type="NCBIfam" id="TIGR02866">
    <property type="entry name" value="CoxB"/>
    <property type="match status" value="1"/>
</dbReference>
<dbReference type="SUPFAM" id="SSF81464">
    <property type="entry name" value="Cytochrome c oxidase subunit II-like, transmembrane region"/>
    <property type="match status" value="1"/>
</dbReference>
<keyword evidence="3 13" id="KW-0813">Transport</keyword>
<dbReference type="Gene3D" id="2.60.40.420">
    <property type="entry name" value="Cupredoxins - blue copper proteins"/>
    <property type="match status" value="1"/>
</dbReference>
<proteinExistence type="inferred from homology"/>
<feature type="transmembrane region" description="Helical" evidence="15">
    <location>
        <begin position="31"/>
        <end position="54"/>
    </location>
</feature>
<evidence type="ECO:0000256" key="4">
    <source>
        <dbReference type="ARBA" id="ARBA00022660"/>
    </source>
</evidence>
<evidence type="ECO:0000259" key="18">
    <source>
        <dbReference type="PROSITE" id="PS50999"/>
    </source>
</evidence>
<evidence type="ECO:0000256" key="13">
    <source>
        <dbReference type="RuleBase" id="RU000456"/>
    </source>
</evidence>
<keyword evidence="8 13" id="KW-0249">Electron transport</keyword>
<dbReference type="EC" id="7.1.1.9" evidence="14"/>
<name>A0A7C5X230_9AQUI</name>
<evidence type="ECO:0000256" key="8">
    <source>
        <dbReference type="ARBA" id="ARBA00022982"/>
    </source>
</evidence>
<evidence type="ECO:0000256" key="2">
    <source>
        <dbReference type="ARBA" id="ARBA00007866"/>
    </source>
</evidence>
<evidence type="ECO:0000313" key="19">
    <source>
        <dbReference type="EMBL" id="HHO74753.1"/>
    </source>
</evidence>
<comment type="similarity">
    <text evidence="2 13">Belongs to the cytochrome c oxidase subunit 2 family.</text>
</comment>
<dbReference type="PANTHER" id="PTHR22888">
    <property type="entry name" value="CYTOCHROME C OXIDASE, SUBUNIT II"/>
    <property type="match status" value="1"/>
</dbReference>
<dbReference type="EMBL" id="DSAC01000113">
    <property type="protein sequence ID" value="HHO74753.1"/>
    <property type="molecule type" value="Genomic_DNA"/>
</dbReference>
<dbReference type="InterPro" id="IPR036257">
    <property type="entry name" value="Cyt_c_oxidase_su2_TM_sf"/>
</dbReference>
<evidence type="ECO:0000256" key="10">
    <source>
        <dbReference type="ARBA" id="ARBA00023008"/>
    </source>
</evidence>
<dbReference type="Pfam" id="PF00116">
    <property type="entry name" value="COX2"/>
    <property type="match status" value="1"/>
</dbReference>
<dbReference type="InterPro" id="IPR001505">
    <property type="entry name" value="Copper_CuA"/>
</dbReference>
<keyword evidence="4 13" id="KW-0679">Respiratory chain</keyword>
<dbReference type="SUPFAM" id="SSF49503">
    <property type="entry name" value="Cupredoxins"/>
    <property type="match status" value="1"/>
</dbReference>
<evidence type="ECO:0000256" key="16">
    <source>
        <dbReference type="SAM" id="SignalP"/>
    </source>
</evidence>
<evidence type="ECO:0000256" key="9">
    <source>
        <dbReference type="ARBA" id="ARBA00022989"/>
    </source>
</evidence>
<dbReference type="InterPro" id="IPR014222">
    <property type="entry name" value="Cyt_c_oxidase_su2"/>
</dbReference>
<comment type="cofactor">
    <cofactor evidence="14">
        <name>Cu cation</name>
        <dbReference type="ChEBI" id="CHEBI:23378"/>
    </cofactor>
    <text evidence="14">Binds a copper A center.</text>
</comment>
<dbReference type="PROSITE" id="PS50857">
    <property type="entry name" value="COX2_CUA"/>
    <property type="match status" value="1"/>
</dbReference>
<keyword evidence="10 14" id="KW-0186">Copper</keyword>
<feature type="transmembrane region" description="Helical" evidence="15">
    <location>
        <begin position="75"/>
        <end position="98"/>
    </location>
</feature>
<keyword evidence="19" id="KW-0560">Oxidoreductase</keyword>
<accession>A0A7C5X230</accession>
<feature type="domain" description="Cytochrome oxidase subunit II copper A binding" evidence="17">
    <location>
        <begin position="106"/>
        <end position="240"/>
    </location>
</feature>
<dbReference type="InterPro" id="IPR008972">
    <property type="entry name" value="Cupredoxin"/>
</dbReference>
<evidence type="ECO:0000256" key="7">
    <source>
        <dbReference type="ARBA" id="ARBA00022967"/>
    </source>
</evidence>
<dbReference type="GO" id="GO:0042773">
    <property type="term" value="P:ATP synthesis coupled electron transport"/>
    <property type="evidence" value="ECO:0007669"/>
    <property type="project" value="TreeGrafter"/>
</dbReference>
<evidence type="ECO:0000256" key="6">
    <source>
        <dbReference type="ARBA" id="ARBA00022723"/>
    </source>
</evidence>
<comment type="subcellular location">
    <subcellularLocation>
        <location evidence="13">Cell membrane</location>
        <topology evidence="13">Multi-pass membrane protein</topology>
    </subcellularLocation>
    <subcellularLocation>
        <location evidence="1">Membrane</location>
        <topology evidence="1">Multi-pass membrane protein</topology>
    </subcellularLocation>
</comment>
<evidence type="ECO:0000256" key="14">
    <source>
        <dbReference type="RuleBase" id="RU004024"/>
    </source>
</evidence>
<comment type="function">
    <text evidence="12 14">Subunits I and II form the functional core of the enzyme complex. Electrons originating in cytochrome c are transferred via heme a and Cu(A) to the binuclear center formed by heme a3 and Cu(B).</text>
</comment>
<dbReference type="InterPro" id="IPR002429">
    <property type="entry name" value="CcO_II-like_C"/>
</dbReference>
<feature type="signal peptide" evidence="16">
    <location>
        <begin position="1"/>
        <end position="17"/>
    </location>
</feature>
<comment type="caution">
    <text evidence="19">The sequence shown here is derived from an EMBL/GenBank/DDBJ whole genome shotgun (WGS) entry which is preliminary data.</text>
</comment>
<keyword evidence="7" id="KW-1278">Translocase</keyword>
<dbReference type="PROSITE" id="PS50999">
    <property type="entry name" value="COX2_TM"/>
    <property type="match status" value="1"/>
</dbReference>
<dbReference type="GO" id="GO:0016491">
    <property type="term" value="F:oxidoreductase activity"/>
    <property type="evidence" value="ECO:0007669"/>
    <property type="project" value="UniProtKB-KW"/>
</dbReference>
<gene>
    <name evidence="19" type="primary">coxB</name>
    <name evidence="19" type="ORF">ENN04_09040</name>
</gene>
<dbReference type="GO" id="GO:0004129">
    <property type="term" value="F:cytochrome-c oxidase activity"/>
    <property type="evidence" value="ECO:0007669"/>
    <property type="project" value="UniProtKB-EC"/>
</dbReference>
<reference evidence="19" key="1">
    <citation type="journal article" date="2020" name="mSystems">
        <title>Genome- and Community-Level Interaction Insights into Carbon Utilization and Element Cycling Functions of Hydrothermarchaeota in Hydrothermal Sediment.</title>
        <authorList>
            <person name="Zhou Z."/>
            <person name="Liu Y."/>
            <person name="Xu W."/>
            <person name="Pan J."/>
            <person name="Luo Z.H."/>
            <person name="Li M."/>
        </authorList>
    </citation>
    <scope>NUCLEOTIDE SEQUENCE [LARGE SCALE GENOMIC DNA]</scope>
    <source>
        <strain evidence="19">SpSt-114</strain>
    </source>
</reference>
<organism evidence="19">
    <name type="scientific">Thermocrinis ruber</name>
    <dbReference type="NCBI Taxonomy" id="75906"/>
    <lineage>
        <taxon>Bacteria</taxon>
        <taxon>Pseudomonadati</taxon>
        <taxon>Aquificota</taxon>
        <taxon>Aquificia</taxon>
        <taxon>Aquificales</taxon>
        <taxon>Aquificaceae</taxon>
        <taxon>Thermocrinis</taxon>
    </lineage>
</organism>